<keyword evidence="2" id="KW-0472">Membrane</keyword>
<dbReference type="AlphaFoldDB" id="A0A6P8NQ59"/>
<organism evidence="3 4">
    <name type="scientific">Geotrypetes seraphini</name>
    <name type="common">Gaboon caecilian</name>
    <name type="synonym">Caecilia seraphini</name>
    <dbReference type="NCBI Taxonomy" id="260995"/>
    <lineage>
        <taxon>Eukaryota</taxon>
        <taxon>Metazoa</taxon>
        <taxon>Chordata</taxon>
        <taxon>Craniata</taxon>
        <taxon>Vertebrata</taxon>
        <taxon>Euteleostomi</taxon>
        <taxon>Amphibia</taxon>
        <taxon>Gymnophiona</taxon>
        <taxon>Geotrypetes</taxon>
    </lineage>
</organism>
<gene>
    <name evidence="4" type="primary">C12H6orf47</name>
</gene>
<dbReference type="GeneID" id="117346822"/>
<proteinExistence type="predicted"/>
<dbReference type="Pfam" id="PF15576">
    <property type="entry name" value="DUF4661"/>
    <property type="match status" value="1"/>
</dbReference>
<dbReference type="CTD" id="100685587"/>
<feature type="compositionally biased region" description="Basic and acidic residues" evidence="1">
    <location>
        <begin position="31"/>
        <end position="43"/>
    </location>
</feature>
<dbReference type="PANTHER" id="PTHR14307">
    <property type="entry name" value="C6ORF47 FAMILY MEMBER"/>
    <property type="match status" value="1"/>
</dbReference>
<dbReference type="KEGG" id="gsh:117346822"/>
<keyword evidence="3" id="KW-1185">Reference proteome</keyword>
<evidence type="ECO:0000256" key="1">
    <source>
        <dbReference type="SAM" id="MobiDB-lite"/>
    </source>
</evidence>
<protein>
    <submittedName>
        <fullName evidence="4">Uncharacterized protein C6orf47 homolog</fullName>
    </submittedName>
</protein>
<evidence type="ECO:0000256" key="2">
    <source>
        <dbReference type="SAM" id="Phobius"/>
    </source>
</evidence>
<feature type="region of interest" description="Disordered" evidence="1">
    <location>
        <begin position="31"/>
        <end position="56"/>
    </location>
</feature>
<dbReference type="OrthoDB" id="9950360at2759"/>
<feature type="transmembrane region" description="Helical" evidence="2">
    <location>
        <begin position="111"/>
        <end position="130"/>
    </location>
</feature>
<keyword evidence="2" id="KW-1133">Transmembrane helix</keyword>
<accession>A0A6P8NQ59</accession>
<name>A0A6P8NQ59_GEOSA</name>
<dbReference type="PANTHER" id="PTHR14307:SF0">
    <property type="entry name" value="SI:CH73-25F10.6"/>
    <property type="match status" value="1"/>
</dbReference>
<dbReference type="InParanoid" id="A0A6P8NQ59"/>
<dbReference type="RefSeq" id="XP_033772839.1">
    <property type="nucleotide sequence ID" value="XM_033916948.1"/>
</dbReference>
<sequence length="194" mass="21627">MLPKAAWPWTWPQSLRRIPGRWWWRRRQEEEEPLKKVGGREEAPPEPTPSPTPVTRLLHSLSGRRDPEEFRICFNLSRHLFDLCVSSLLGLCSPLFRLALDVAGLRGPLRLWLHGLAAFLVTAGGLHLLLCLLHAYLLHFACLYGLLQAAVLAVSVRGGGRGVGGGPEEEEDDEDVEFALAPEMPAGEEEEGPR</sequence>
<keyword evidence="2" id="KW-0812">Transmembrane</keyword>
<reference evidence="4" key="1">
    <citation type="submission" date="2025-08" db="UniProtKB">
        <authorList>
            <consortium name="RefSeq"/>
        </authorList>
    </citation>
    <scope>IDENTIFICATION</scope>
</reference>
<dbReference type="Proteomes" id="UP000515159">
    <property type="component" value="Chromosome 12"/>
</dbReference>
<dbReference type="InterPro" id="IPR029073">
    <property type="entry name" value="DUF4661"/>
</dbReference>
<evidence type="ECO:0000313" key="4">
    <source>
        <dbReference type="RefSeq" id="XP_033772839.1"/>
    </source>
</evidence>
<evidence type="ECO:0000313" key="3">
    <source>
        <dbReference type="Proteomes" id="UP000515159"/>
    </source>
</evidence>